<feature type="domain" description="G" evidence="6">
    <location>
        <begin position="450"/>
        <end position="505"/>
    </location>
</feature>
<name>A0AAN6JPT2_9BASI</name>
<organism evidence="7 8">
    <name type="scientific">Tilletia horrida</name>
    <dbReference type="NCBI Taxonomy" id="155126"/>
    <lineage>
        <taxon>Eukaryota</taxon>
        <taxon>Fungi</taxon>
        <taxon>Dikarya</taxon>
        <taxon>Basidiomycota</taxon>
        <taxon>Ustilaginomycotina</taxon>
        <taxon>Exobasidiomycetes</taxon>
        <taxon>Tilletiales</taxon>
        <taxon>Tilletiaceae</taxon>
        <taxon>Tilletia</taxon>
    </lineage>
</organism>
<accession>A0AAN6JPT2</accession>
<evidence type="ECO:0000256" key="2">
    <source>
        <dbReference type="ARBA" id="ARBA00022741"/>
    </source>
</evidence>
<keyword evidence="3" id="KW-0378">Hydrolase</keyword>
<feature type="compositionally biased region" description="Acidic residues" evidence="5">
    <location>
        <begin position="324"/>
        <end position="343"/>
    </location>
</feature>
<dbReference type="InterPro" id="IPR027417">
    <property type="entry name" value="P-loop_NTPase"/>
</dbReference>
<reference evidence="7" key="1">
    <citation type="journal article" date="2023" name="PhytoFront">
        <title>Draft Genome Resources of Seven Strains of Tilletia horrida, Causal Agent of Kernel Smut of Rice.</title>
        <authorList>
            <person name="Khanal S."/>
            <person name="Antony Babu S."/>
            <person name="Zhou X.G."/>
        </authorList>
    </citation>
    <scope>NUCLEOTIDE SEQUENCE</scope>
    <source>
        <strain evidence="7">TX6</strain>
    </source>
</reference>
<dbReference type="SUPFAM" id="SSF52540">
    <property type="entry name" value="P-loop containing nucleoside triphosphate hydrolases"/>
    <property type="match status" value="1"/>
</dbReference>
<dbReference type="PANTHER" id="PTHR45709">
    <property type="entry name" value="LARGE SUBUNIT GTPASE 1 HOMOLOG-RELATED"/>
    <property type="match status" value="1"/>
</dbReference>
<keyword evidence="8" id="KW-1185">Reference proteome</keyword>
<evidence type="ECO:0000313" key="7">
    <source>
        <dbReference type="EMBL" id="KAK0546687.1"/>
    </source>
</evidence>
<dbReference type="AlphaFoldDB" id="A0AAN6JPT2"/>
<feature type="compositionally biased region" description="Low complexity" evidence="5">
    <location>
        <begin position="425"/>
        <end position="441"/>
    </location>
</feature>
<evidence type="ECO:0000256" key="3">
    <source>
        <dbReference type="ARBA" id="ARBA00022801"/>
    </source>
</evidence>
<protein>
    <recommendedName>
        <fullName evidence="6">G domain-containing protein</fullName>
    </recommendedName>
</protein>
<comment type="caution">
    <text evidence="7">The sequence shown here is derived from an EMBL/GenBank/DDBJ whole genome shotgun (WGS) entry which is preliminary data.</text>
</comment>
<feature type="region of interest" description="Disordered" evidence="5">
    <location>
        <begin position="760"/>
        <end position="805"/>
    </location>
</feature>
<evidence type="ECO:0000313" key="8">
    <source>
        <dbReference type="Proteomes" id="UP001176517"/>
    </source>
</evidence>
<dbReference type="EMBL" id="JAPDMZ010000184">
    <property type="protein sequence ID" value="KAK0546687.1"/>
    <property type="molecule type" value="Genomic_DNA"/>
</dbReference>
<dbReference type="GO" id="GO:0005829">
    <property type="term" value="C:cytosol"/>
    <property type="evidence" value="ECO:0007669"/>
    <property type="project" value="TreeGrafter"/>
</dbReference>
<evidence type="ECO:0000256" key="1">
    <source>
        <dbReference type="ARBA" id="ARBA00022490"/>
    </source>
</evidence>
<dbReference type="CDD" id="cd01857">
    <property type="entry name" value="HSR1_MMR1"/>
    <property type="match status" value="1"/>
</dbReference>
<evidence type="ECO:0000256" key="4">
    <source>
        <dbReference type="ARBA" id="ARBA00023134"/>
    </source>
</evidence>
<sequence length="805" mass="87010">MAPPTSKNKAGLGHAIINRKAKDAKANSHKTNTSSIHVADPSAPTHHQPGWVGLRSITAQSSLDEFLSTAQLAQTDFTAERRNITVVSAPGGMPGSGSDRTKWNPYLLSDDEERNLLAAQRDHAERLRVPRRPEWDQSTTPPQLASLEAESFLDWRRSLAILQDGPQGAGIGSSVPAGGFVLTPFERNIEVWRQLWRVVERSHLIVQIVDARNPLRFRCEDLEKYVAQLRGGMGGEGGIQYVQSEDQHEGDEYGKRRTLLLINKSDLLDYKQRRAWADYFDTQNIQYAFFSAARAAEVLEQEQLAEQAKLAAEEEDAARRAEQVDSDEEDEKEDDDDEDEEQRDEGGASVDKDQLVQSFDDTHLGDDEEEEQQEGDPAAGKLDPRTRVLTVSELEELFLSSAPPLDNFPEVLPPVPPKPKHPHSKAAQAAAAAAAAQEPVPSAAPTRVLTVGLVGYPNVGKSSTINALLGSKKVSVSATPGKTKHFQTLHLSPEVILCDCPGLVFPQFATTSAELIVDGVLPIDQMREYTAPAELVAKRIPKDILEGEYGFPIDTLPVEEGGTGEATGLEVLSAYARARGFVRQGQGNPDESRSARYVLKDYVNARLLYCHPPPRRQQPQKQASDAQTQDAEAGPQSSIGLEEGDADEFNAGIRDRARRRIAQRRGRGLAVDFDTQTHGTVRFNPLLKVSLTKNPGSNGPAGSGGGGGFGAAGSGLPEQGAKSRALDSAFFRSSGNNAAAAATRFQTKGRIAMPGASIVQQGRIGPDGRPIGDGGTVSEAGGMGSKKHFKSGKRNKKVRSGAGFD</sequence>
<feature type="compositionally biased region" description="Polar residues" evidence="5">
    <location>
        <begin position="623"/>
        <end position="639"/>
    </location>
</feature>
<feature type="region of interest" description="Disordered" evidence="5">
    <location>
        <begin position="403"/>
        <end position="441"/>
    </location>
</feature>
<keyword evidence="1" id="KW-0963">Cytoplasm</keyword>
<dbReference type="GO" id="GO:0005525">
    <property type="term" value="F:GTP binding"/>
    <property type="evidence" value="ECO:0007669"/>
    <property type="project" value="UniProtKB-KW"/>
</dbReference>
<gene>
    <name evidence="7" type="ORF">OC846_005155</name>
</gene>
<proteinExistence type="predicted"/>
<dbReference type="Proteomes" id="UP001176517">
    <property type="component" value="Unassembled WGS sequence"/>
</dbReference>
<dbReference type="PANTHER" id="PTHR45709:SF2">
    <property type="entry name" value="LARGE SUBUNIT GTPASE 1 HOMOLOG"/>
    <property type="match status" value="1"/>
</dbReference>
<keyword evidence="2" id="KW-0547">Nucleotide-binding</keyword>
<evidence type="ECO:0000256" key="5">
    <source>
        <dbReference type="SAM" id="MobiDB-lite"/>
    </source>
</evidence>
<dbReference type="InterPro" id="IPR006073">
    <property type="entry name" value="GTP-bd"/>
</dbReference>
<dbReference type="Gene3D" id="3.40.50.300">
    <property type="entry name" value="P-loop containing nucleotide triphosphate hydrolases"/>
    <property type="match status" value="2"/>
</dbReference>
<evidence type="ECO:0000259" key="6">
    <source>
        <dbReference type="Pfam" id="PF01926"/>
    </source>
</evidence>
<dbReference type="GO" id="GO:0000054">
    <property type="term" value="P:ribosomal subunit export from nucleus"/>
    <property type="evidence" value="ECO:0007669"/>
    <property type="project" value="TreeGrafter"/>
</dbReference>
<feature type="compositionally biased region" description="Gly residues" evidence="5">
    <location>
        <begin position="699"/>
        <end position="713"/>
    </location>
</feature>
<feature type="compositionally biased region" description="Basic residues" evidence="5">
    <location>
        <begin position="785"/>
        <end position="799"/>
    </location>
</feature>
<feature type="compositionally biased region" description="Basic and acidic residues" evidence="5">
    <location>
        <begin position="344"/>
        <end position="365"/>
    </location>
</feature>
<keyword evidence="4" id="KW-0342">GTP-binding</keyword>
<feature type="region of interest" description="Disordered" evidence="5">
    <location>
        <begin position="611"/>
        <end position="652"/>
    </location>
</feature>
<dbReference type="Pfam" id="PF01926">
    <property type="entry name" value="MMR_HSR1"/>
    <property type="match status" value="1"/>
</dbReference>
<dbReference type="InterPro" id="IPR043358">
    <property type="entry name" value="GNL1-like"/>
</dbReference>
<feature type="region of interest" description="Disordered" evidence="5">
    <location>
        <begin position="692"/>
        <end position="720"/>
    </location>
</feature>
<dbReference type="GO" id="GO:0003924">
    <property type="term" value="F:GTPase activity"/>
    <property type="evidence" value="ECO:0007669"/>
    <property type="project" value="InterPro"/>
</dbReference>
<feature type="region of interest" description="Disordered" evidence="5">
    <location>
        <begin position="307"/>
        <end position="384"/>
    </location>
</feature>